<keyword evidence="2" id="KW-0732">Signal</keyword>
<keyword evidence="1" id="KW-0472">Membrane</keyword>
<dbReference type="AlphaFoldDB" id="A0AAE8MVV4"/>
<organism evidence="3 4">
    <name type="scientific">Cephalotrichum gorgonifer</name>
    <dbReference type="NCBI Taxonomy" id="2041049"/>
    <lineage>
        <taxon>Eukaryota</taxon>
        <taxon>Fungi</taxon>
        <taxon>Dikarya</taxon>
        <taxon>Ascomycota</taxon>
        <taxon>Pezizomycotina</taxon>
        <taxon>Sordariomycetes</taxon>
        <taxon>Hypocreomycetidae</taxon>
        <taxon>Microascales</taxon>
        <taxon>Microascaceae</taxon>
        <taxon>Cephalotrichum</taxon>
    </lineage>
</organism>
<dbReference type="Proteomes" id="UP001187682">
    <property type="component" value="Unassembled WGS sequence"/>
</dbReference>
<evidence type="ECO:0000256" key="2">
    <source>
        <dbReference type="SAM" id="SignalP"/>
    </source>
</evidence>
<feature type="signal peptide" evidence="2">
    <location>
        <begin position="1"/>
        <end position="22"/>
    </location>
</feature>
<reference evidence="3" key="1">
    <citation type="submission" date="2018-03" db="EMBL/GenBank/DDBJ databases">
        <authorList>
            <person name="Guldener U."/>
        </authorList>
    </citation>
    <scope>NUCLEOTIDE SEQUENCE</scope>
</reference>
<keyword evidence="1" id="KW-0812">Transmembrane</keyword>
<feature type="transmembrane region" description="Helical" evidence="1">
    <location>
        <begin position="203"/>
        <end position="223"/>
    </location>
</feature>
<proteinExistence type="predicted"/>
<name>A0AAE8MVV4_9PEZI</name>
<protein>
    <submittedName>
        <fullName evidence="3">Uncharacterized protein</fullName>
    </submittedName>
</protein>
<evidence type="ECO:0000313" key="4">
    <source>
        <dbReference type="Proteomes" id="UP001187682"/>
    </source>
</evidence>
<comment type="caution">
    <text evidence="3">The sequence shown here is derived from an EMBL/GenBank/DDBJ whole genome shotgun (WGS) entry which is preliminary data.</text>
</comment>
<keyword evidence="1" id="KW-1133">Transmembrane helix</keyword>
<evidence type="ECO:0000313" key="3">
    <source>
        <dbReference type="EMBL" id="SPO01661.1"/>
    </source>
</evidence>
<keyword evidence="4" id="KW-1185">Reference proteome</keyword>
<evidence type="ECO:0000256" key="1">
    <source>
        <dbReference type="SAM" id="Phobius"/>
    </source>
</evidence>
<gene>
    <name evidence="3" type="ORF">DNG_04334</name>
</gene>
<accession>A0AAE8MVV4</accession>
<dbReference type="EMBL" id="ONZQ02000005">
    <property type="protein sequence ID" value="SPO01661.1"/>
    <property type="molecule type" value="Genomic_DNA"/>
</dbReference>
<sequence length="248" mass="27470">MTNFRLELRCLLSLAVIHAVAGNHKDVDVERDTLRGLNTAPLTEIFTAPASCLTEILTMTEDQNPSLEVGCRTAGKSGNECCPPSWSSNRYFSPGVCPKDYQACTLPTTAQREETTNLCCPSGFDCPTDARYDQCYSFINSDVTITYEVNSKTYTGAYSRVTASPIQIRFKATDSDVVPIPTASFDLPVEVIHHPLSRQVKGWIAFGSVMGFIIIAFLSWGFYSRRKAKKAGQPVGSLITRYPWRNDD</sequence>
<feature type="chain" id="PRO_5042004786" evidence="2">
    <location>
        <begin position="23"/>
        <end position="248"/>
    </location>
</feature>